<evidence type="ECO:0000313" key="1">
    <source>
        <dbReference type="EMBL" id="MBP1904645.1"/>
    </source>
</evidence>
<gene>
    <name evidence="1" type="ORF">J2Z32_001268</name>
</gene>
<dbReference type="Proteomes" id="UP001519272">
    <property type="component" value="Unassembled WGS sequence"/>
</dbReference>
<dbReference type="EMBL" id="JAGGKG010000004">
    <property type="protein sequence ID" value="MBP1904645.1"/>
    <property type="molecule type" value="Genomic_DNA"/>
</dbReference>
<proteinExistence type="predicted"/>
<comment type="caution">
    <text evidence="1">The sequence shown here is derived from an EMBL/GenBank/DDBJ whole genome shotgun (WGS) entry which is preliminary data.</text>
</comment>
<accession>A0ABS4FQ06</accession>
<organism evidence="1 2">
    <name type="scientific">Paenibacillus turicensis</name>
    <dbReference type="NCBI Taxonomy" id="160487"/>
    <lineage>
        <taxon>Bacteria</taxon>
        <taxon>Bacillati</taxon>
        <taxon>Bacillota</taxon>
        <taxon>Bacilli</taxon>
        <taxon>Bacillales</taxon>
        <taxon>Paenibacillaceae</taxon>
        <taxon>Paenibacillus</taxon>
    </lineage>
</organism>
<name>A0ABS4FQ06_9BACL</name>
<evidence type="ECO:0000313" key="2">
    <source>
        <dbReference type="Proteomes" id="UP001519272"/>
    </source>
</evidence>
<sequence>MRALCNKLGVKWNALVLLGLLILFVAGLYSVNRFFGQDNKTRLVVLSEKRDNGALIASPNTSFRIESVTKQRNTFPIYNFSIADDNTVLLNRMQDSFTGIKLSMLQMNDNEVKDISKNTGFGTTITPDRTQAIFTKYGASEQDYHAYAYDWKSNKLKQLGKEQFFNRQFIRNDTYIGFDEKYIKEVQLTTGKEQSIASIEEIRARISKHNGNTKISEDMFLPNHFVIDSNQYQMYFTAYTAQDHVQLYQMPLQADQDNNDDDKMLVDMQQIDQVSLLDDGNIILLGEMDNSYGLYLYDKREEKLKLLKKGNILGFDLDAQSSRLAYLQILDNQKGSNELHVTYLRGDALDTDTVIYRNIQDFIKMNWFDNNLFVGGSSMEASELYRFTFKVW</sequence>
<dbReference type="SUPFAM" id="SSF82171">
    <property type="entry name" value="DPP6 N-terminal domain-like"/>
    <property type="match status" value="1"/>
</dbReference>
<reference evidence="1 2" key="1">
    <citation type="submission" date="2021-03" db="EMBL/GenBank/DDBJ databases">
        <title>Genomic Encyclopedia of Type Strains, Phase IV (KMG-IV): sequencing the most valuable type-strain genomes for metagenomic binning, comparative biology and taxonomic classification.</title>
        <authorList>
            <person name="Goeker M."/>
        </authorList>
    </citation>
    <scope>NUCLEOTIDE SEQUENCE [LARGE SCALE GENOMIC DNA]</scope>
    <source>
        <strain evidence="1 2">DSM 14349</strain>
    </source>
</reference>
<keyword evidence="2" id="KW-1185">Reference proteome</keyword>
<protein>
    <submittedName>
        <fullName evidence="1">Uncharacterized protein</fullName>
    </submittedName>
</protein>